<evidence type="ECO:0000313" key="1">
    <source>
        <dbReference type="EMBL" id="ALV06984.1"/>
    </source>
</evidence>
<accession>A0A0U3CE25</accession>
<dbReference type="RefSeq" id="WP_058935174.1">
    <property type="nucleotide sequence ID" value="NZ_CP013729.1"/>
</dbReference>
<organism evidence="1 2">
    <name type="scientific">Roseateles depolymerans</name>
    <dbReference type="NCBI Taxonomy" id="76731"/>
    <lineage>
        <taxon>Bacteria</taxon>
        <taxon>Pseudomonadati</taxon>
        <taxon>Pseudomonadota</taxon>
        <taxon>Betaproteobacteria</taxon>
        <taxon>Burkholderiales</taxon>
        <taxon>Sphaerotilaceae</taxon>
        <taxon>Roseateles</taxon>
    </lineage>
</organism>
<dbReference type="KEGG" id="rdp:RD2015_2517"/>
<dbReference type="STRING" id="76731.RD2015_2517"/>
<dbReference type="Proteomes" id="UP000060699">
    <property type="component" value="Chromosome"/>
</dbReference>
<sequence length="349" mass="38583">MAVSININGLTLCHKGSGGVTLNTLPDVCKTPDKGLPLPYRNEAYSRDLVKGTTSVFADGHMSIAKYGSQFHKSVYDEAGSMGGVASGTHKAEAEWITHSFDVFFEGQPACRLTDKMFMNHRNTVNMAGLKQRDLPQSDQEFYDELCRMACECLALKGSMTKGQTFQDCVRKKIDEAHYEGRYPKPDAKMWREVPYDRGSGWDMIGSQSNSGVPTSNFIRPDSRRLDVVRLGPDGKPTKMIDMKFGDDSLTAEAEKDYKRIAKKHTGSSDGFEEFRVEEKCDCDDGENPPRQPVPVTAPAQQKEGFLDKFGKALEQSTGIKLAGGALLAFFVVSEVSRLFPARNLVPVP</sequence>
<gene>
    <name evidence="1" type="ORF">RD2015_2517</name>
</gene>
<dbReference type="AlphaFoldDB" id="A0A0U3CE25"/>
<evidence type="ECO:0000313" key="2">
    <source>
        <dbReference type="Proteomes" id="UP000060699"/>
    </source>
</evidence>
<dbReference type="OrthoDB" id="272411at2"/>
<dbReference type="EMBL" id="CP013729">
    <property type="protein sequence ID" value="ALV06984.1"/>
    <property type="molecule type" value="Genomic_DNA"/>
</dbReference>
<reference evidence="1 2" key="1">
    <citation type="submission" date="2015-12" db="EMBL/GenBank/DDBJ databases">
        <title>Complete genome of Roseateles depolymerans KCTC 42856.</title>
        <authorList>
            <person name="Kim K.M."/>
        </authorList>
    </citation>
    <scope>NUCLEOTIDE SEQUENCE [LARGE SCALE GENOMIC DNA]</scope>
    <source>
        <strain evidence="1 2">KCTC 42856</strain>
    </source>
</reference>
<name>A0A0U3CE25_9BURK</name>
<dbReference type="PATRIC" id="fig|76731.3.peg.2575"/>
<keyword evidence="2" id="KW-1185">Reference proteome</keyword>
<protein>
    <submittedName>
        <fullName evidence="1">Uncharacterized protein</fullName>
    </submittedName>
</protein>
<proteinExistence type="predicted"/>
<dbReference type="Pfam" id="PF13665">
    <property type="entry name" value="Tox-PAAR-like"/>
    <property type="match status" value="1"/>
</dbReference>